<proteinExistence type="predicted"/>
<evidence type="ECO:0000256" key="1">
    <source>
        <dbReference type="SAM" id="MobiDB-lite"/>
    </source>
</evidence>
<comment type="caution">
    <text evidence="2">The sequence shown here is derived from an EMBL/GenBank/DDBJ whole genome shotgun (WGS) entry which is preliminary data.</text>
</comment>
<feature type="compositionally biased region" description="Polar residues" evidence="1">
    <location>
        <begin position="1"/>
        <end position="11"/>
    </location>
</feature>
<dbReference type="EMBL" id="JABXXO010000014">
    <property type="protein sequence ID" value="KAF7760954.1"/>
    <property type="molecule type" value="Genomic_DNA"/>
</dbReference>
<protein>
    <submittedName>
        <fullName evidence="2">Uncharacterized protein</fullName>
    </submittedName>
</protein>
<name>A0A8H7C3H0_AGABI</name>
<gene>
    <name evidence="2" type="ORF">Agabi119p4_10363</name>
    <name evidence="3" type="ORF">Agabi119p4_3274</name>
</gene>
<feature type="compositionally biased region" description="Basic and acidic residues" evidence="1">
    <location>
        <begin position="39"/>
        <end position="62"/>
    </location>
</feature>
<dbReference type="EMBL" id="JABXXO010000004">
    <property type="protein sequence ID" value="KAF7778929.1"/>
    <property type="molecule type" value="Genomic_DNA"/>
</dbReference>
<feature type="region of interest" description="Disordered" evidence="1">
    <location>
        <begin position="1"/>
        <end position="116"/>
    </location>
</feature>
<evidence type="ECO:0000313" key="2">
    <source>
        <dbReference type="EMBL" id="KAF7760954.1"/>
    </source>
</evidence>
<dbReference type="AlphaFoldDB" id="A0A8H7C3H0"/>
<accession>A0A8H7C3H0</accession>
<feature type="compositionally biased region" description="Low complexity" evidence="1">
    <location>
        <begin position="25"/>
        <end position="35"/>
    </location>
</feature>
<reference evidence="2 4" key="1">
    <citation type="journal article" name="Sci. Rep.">
        <title>Telomere-to-telomere assembled and centromere annotated genomes of the two main subspecies of the button mushroom Agaricus bisporus reveal especially polymorphic chromosome ends.</title>
        <authorList>
            <person name="Sonnenberg A.S.M."/>
            <person name="Sedaghat-Telgerd N."/>
            <person name="Lavrijssen B."/>
            <person name="Ohm R.A."/>
            <person name="Hendrickx P.M."/>
            <person name="Scholtmeijer K."/>
            <person name="Baars J.J.P."/>
            <person name="van Peer A."/>
        </authorList>
    </citation>
    <scope>NUCLEOTIDE SEQUENCE [LARGE SCALE GENOMIC DNA]</scope>
    <source>
        <strain evidence="2 4">H119_p4</strain>
    </source>
</reference>
<dbReference type="Proteomes" id="UP000629468">
    <property type="component" value="Unassembled WGS sequence"/>
</dbReference>
<organism evidence="2 4">
    <name type="scientific">Agaricus bisporus var. burnettii</name>
    <dbReference type="NCBI Taxonomy" id="192524"/>
    <lineage>
        <taxon>Eukaryota</taxon>
        <taxon>Fungi</taxon>
        <taxon>Dikarya</taxon>
        <taxon>Basidiomycota</taxon>
        <taxon>Agaricomycotina</taxon>
        <taxon>Agaricomycetes</taxon>
        <taxon>Agaricomycetidae</taxon>
        <taxon>Agaricales</taxon>
        <taxon>Agaricineae</taxon>
        <taxon>Agaricaceae</taxon>
        <taxon>Agaricus</taxon>
    </lineage>
</organism>
<sequence>MTSGRQDTSGSGEDEGMVKEVLAQPSEPSESSGSDWSEEDHPRKRSRYDDFDSGEKESASEGRDEDSSDKGEPSDGESAVTRGDCSSSVSDTKAASPSTDEHEVRRAPVPRKKRRLLTHRVVPTHEIERITNAIERRVRRGGNGYRK</sequence>
<evidence type="ECO:0000313" key="4">
    <source>
        <dbReference type="Proteomes" id="UP000629468"/>
    </source>
</evidence>
<evidence type="ECO:0000313" key="3">
    <source>
        <dbReference type="EMBL" id="KAF7778929.1"/>
    </source>
</evidence>
<feature type="compositionally biased region" description="Polar residues" evidence="1">
    <location>
        <begin position="84"/>
        <end position="98"/>
    </location>
</feature>